<gene>
    <name evidence="8" type="ORF">DICVIV_12797</name>
</gene>
<sequence>MKSRSCSELSMDLPERDVDNVETEQAQDDPAITAFRAELAELPLCKVREVKEKLGLKLFNKAYFGTNASIKNDQSTRQGLEKKPSQYRGQHRPKEITSKKPVSTFRPVYQNINNTKKRRDPRFDARSGLFKQRCFEDNYSFLNDLRKQEIKDLTDEAANCEKSGDVETAMKIREKIRRFNDREKTNAERKIKQETYRQLREENIRRMTQGERPIFETRAKVRMMNMERKFIQLKKEKRLDQYMRRKSKKQANREAKRKPSFEEKYGYQ</sequence>
<dbReference type="PANTHER" id="PTHR21738">
    <property type="entry name" value="RIBOSOMAL RNA PROCESSING PROTEIN 36 HOMOLOG"/>
    <property type="match status" value="1"/>
</dbReference>
<keyword evidence="6" id="KW-0687">Ribonucleoprotein</keyword>
<evidence type="ECO:0000256" key="2">
    <source>
        <dbReference type="ARBA" id="ARBA00009418"/>
    </source>
</evidence>
<protein>
    <recommendedName>
        <fullName evidence="6">rRNA biogenesis protein RRP36</fullName>
    </recommendedName>
</protein>
<evidence type="ECO:0000256" key="3">
    <source>
        <dbReference type="ARBA" id="ARBA00022517"/>
    </source>
</evidence>
<evidence type="ECO:0000256" key="5">
    <source>
        <dbReference type="ARBA" id="ARBA00023242"/>
    </source>
</evidence>
<name>A0A0D8XC57_DICVI</name>
<dbReference type="InterPro" id="IPR009292">
    <property type="entry name" value="RRP36"/>
</dbReference>
<reference evidence="8 9" key="1">
    <citation type="submission" date="2013-11" db="EMBL/GenBank/DDBJ databases">
        <title>Draft genome of the bovine lungworm Dictyocaulus viviparus.</title>
        <authorList>
            <person name="Mitreva M."/>
        </authorList>
    </citation>
    <scope>NUCLEOTIDE SEQUENCE [LARGE SCALE GENOMIC DNA]</scope>
    <source>
        <strain evidence="8 9">HannoverDv2000</strain>
    </source>
</reference>
<comment type="function">
    <text evidence="6">Component of the 90S pre-ribosome involved in the maturation of rRNAs. Required for early cleavages of the pre-RNAs in the 40S ribosomal subunit maturation pathway.</text>
</comment>
<accession>A0A0D8XC57</accession>
<comment type="subcellular location">
    <subcellularLocation>
        <location evidence="1 6">Nucleus</location>
        <location evidence="1 6">Nucleolus</location>
    </subcellularLocation>
</comment>
<comment type="subunit">
    <text evidence="6">Associates with 90S and pre-40S pre-ribosomal particles.</text>
</comment>
<feature type="region of interest" description="Disordered" evidence="7">
    <location>
        <begin position="1"/>
        <end position="26"/>
    </location>
</feature>
<keyword evidence="9" id="KW-1185">Reference proteome</keyword>
<dbReference type="GO" id="GO:0030686">
    <property type="term" value="C:90S preribosome"/>
    <property type="evidence" value="ECO:0007669"/>
    <property type="project" value="TreeGrafter"/>
</dbReference>
<dbReference type="Pfam" id="PF06102">
    <property type="entry name" value="RRP36"/>
    <property type="match status" value="1"/>
</dbReference>
<evidence type="ECO:0000256" key="4">
    <source>
        <dbReference type="ARBA" id="ARBA00022552"/>
    </source>
</evidence>
<dbReference type="EMBL" id="KN716875">
    <property type="protein sequence ID" value="KJH41229.1"/>
    <property type="molecule type" value="Genomic_DNA"/>
</dbReference>
<feature type="region of interest" description="Disordered" evidence="7">
    <location>
        <begin position="73"/>
        <end position="103"/>
    </location>
</feature>
<evidence type="ECO:0000313" key="9">
    <source>
        <dbReference type="Proteomes" id="UP000053766"/>
    </source>
</evidence>
<evidence type="ECO:0000313" key="8">
    <source>
        <dbReference type="EMBL" id="KJH41229.1"/>
    </source>
</evidence>
<dbReference type="GO" id="GO:0000462">
    <property type="term" value="P:maturation of SSU-rRNA from tricistronic rRNA transcript (SSU-rRNA, 5.8S rRNA, LSU-rRNA)"/>
    <property type="evidence" value="ECO:0007669"/>
    <property type="project" value="TreeGrafter"/>
</dbReference>
<dbReference type="OrthoDB" id="448446at2759"/>
<feature type="compositionally biased region" description="Basic and acidic residues" evidence="7">
    <location>
        <begin position="251"/>
        <end position="268"/>
    </location>
</feature>
<keyword evidence="4 6" id="KW-0698">rRNA processing</keyword>
<evidence type="ECO:0000256" key="1">
    <source>
        <dbReference type="ARBA" id="ARBA00004604"/>
    </source>
</evidence>
<reference evidence="9" key="2">
    <citation type="journal article" date="2016" name="Sci. Rep.">
        <title>Dictyocaulus viviparus genome, variome and transcriptome elucidate lungworm biology and support future intervention.</title>
        <authorList>
            <person name="McNulty S.N."/>
            <person name="Strube C."/>
            <person name="Rosa B.A."/>
            <person name="Martin J.C."/>
            <person name="Tyagi R."/>
            <person name="Choi Y.J."/>
            <person name="Wang Q."/>
            <person name="Hallsworth Pepin K."/>
            <person name="Zhang X."/>
            <person name="Ozersky P."/>
            <person name="Wilson R.K."/>
            <person name="Sternberg P.W."/>
            <person name="Gasser R.B."/>
            <person name="Mitreva M."/>
        </authorList>
    </citation>
    <scope>NUCLEOTIDE SEQUENCE [LARGE SCALE GENOMIC DNA]</scope>
    <source>
        <strain evidence="9">HannoverDv2000</strain>
    </source>
</reference>
<dbReference type="STRING" id="29172.A0A0D8XC57"/>
<keyword evidence="3 6" id="KW-0690">Ribosome biogenesis</keyword>
<dbReference type="GO" id="GO:0005730">
    <property type="term" value="C:nucleolus"/>
    <property type="evidence" value="ECO:0007669"/>
    <property type="project" value="UniProtKB-SubCell"/>
</dbReference>
<evidence type="ECO:0000256" key="7">
    <source>
        <dbReference type="SAM" id="MobiDB-lite"/>
    </source>
</evidence>
<comment type="similarity">
    <text evidence="2 6">Belongs to the RRP36 family.</text>
</comment>
<dbReference type="Proteomes" id="UP000053766">
    <property type="component" value="Unassembled WGS sequence"/>
</dbReference>
<keyword evidence="5 6" id="KW-0539">Nucleus</keyword>
<dbReference type="PANTHER" id="PTHR21738:SF0">
    <property type="entry name" value="RIBOSOMAL RNA PROCESSING PROTEIN 36 HOMOLOG"/>
    <property type="match status" value="1"/>
</dbReference>
<evidence type="ECO:0000256" key="6">
    <source>
        <dbReference type="RuleBase" id="RU368027"/>
    </source>
</evidence>
<organism evidence="8 9">
    <name type="scientific">Dictyocaulus viviparus</name>
    <name type="common">Bovine lungworm</name>
    <dbReference type="NCBI Taxonomy" id="29172"/>
    <lineage>
        <taxon>Eukaryota</taxon>
        <taxon>Metazoa</taxon>
        <taxon>Ecdysozoa</taxon>
        <taxon>Nematoda</taxon>
        <taxon>Chromadorea</taxon>
        <taxon>Rhabditida</taxon>
        <taxon>Rhabditina</taxon>
        <taxon>Rhabditomorpha</taxon>
        <taxon>Strongyloidea</taxon>
        <taxon>Metastrongylidae</taxon>
        <taxon>Dictyocaulus</taxon>
    </lineage>
</organism>
<feature type="region of interest" description="Disordered" evidence="7">
    <location>
        <begin position="237"/>
        <end position="268"/>
    </location>
</feature>
<dbReference type="AlphaFoldDB" id="A0A0D8XC57"/>
<proteinExistence type="inferred from homology"/>